<feature type="binding site" evidence="12">
    <location>
        <position position="204"/>
    </location>
    <ligand>
        <name>Zn(2+)</name>
        <dbReference type="ChEBI" id="CHEBI:29105"/>
    </ligand>
</feature>
<dbReference type="InterPro" id="IPR003764">
    <property type="entry name" value="GlcNAc_6-P_deAcase"/>
</dbReference>
<evidence type="ECO:0000313" key="14">
    <source>
        <dbReference type="EMBL" id="SMG56400.1"/>
    </source>
</evidence>
<evidence type="ECO:0000256" key="1">
    <source>
        <dbReference type="ARBA" id="ARBA00010716"/>
    </source>
</evidence>
<keyword evidence="6 9" id="KW-0119">Carbohydrate metabolism</keyword>
<keyword evidence="15" id="KW-1185">Reference proteome</keyword>
<comment type="pathway">
    <text evidence="8">Amino-sugar metabolism; N-acetylneuraminate degradation; D-fructose 6-phosphate from N-acetylneuraminate: step 4/5.</text>
</comment>
<dbReference type="PANTHER" id="PTHR11113:SF14">
    <property type="entry name" value="N-ACETYLGLUCOSAMINE-6-PHOSPHATE DEACETYLASE"/>
    <property type="match status" value="1"/>
</dbReference>
<dbReference type="PANTHER" id="PTHR11113">
    <property type="entry name" value="N-ACETYLGLUCOSAMINE-6-PHOSPHATE DEACETYLASE"/>
    <property type="match status" value="1"/>
</dbReference>
<evidence type="ECO:0000256" key="5">
    <source>
        <dbReference type="ARBA" id="ARBA00022801"/>
    </source>
</evidence>
<feature type="binding site" evidence="11">
    <location>
        <begin position="318"/>
        <end position="320"/>
    </location>
    <ligand>
        <name>substrate</name>
    </ligand>
</feature>
<gene>
    <name evidence="14" type="ORF">SAMN06295960_4121</name>
</gene>
<dbReference type="NCBIfam" id="TIGR00221">
    <property type="entry name" value="nagA"/>
    <property type="match status" value="1"/>
</dbReference>
<evidence type="ECO:0000313" key="15">
    <source>
        <dbReference type="Proteomes" id="UP000193834"/>
    </source>
</evidence>
<feature type="binding site" evidence="11">
    <location>
        <position position="236"/>
    </location>
    <ligand>
        <name>substrate</name>
    </ligand>
</feature>
<dbReference type="PIRSF" id="PIRSF038994">
    <property type="entry name" value="NagA"/>
    <property type="match status" value="1"/>
</dbReference>
<evidence type="ECO:0000256" key="9">
    <source>
        <dbReference type="PIRNR" id="PIRNR038994"/>
    </source>
</evidence>
<keyword evidence="5 9" id="KW-0378">Hydrolase</keyword>
<dbReference type="CDD" id="cd00854">
    <property type="entry name" value="NagA"/>
    <property type="match status" value="1"/>
</dbReference>
<evidence type="ECO:0000256" key="10">
    <source>
        <dbReference type="PIRSR" id="PIRSR038994-1"/>
    </source>
</evidence>
<dbReference type="GO" id="GO:0008448">
    <property type="term" value="F:N-acetylglucosamine-6-phosphate deacetylase activity"/>
    <property type="evidence" value="ECO:0007669"/>
    <property type="project" value="UniProtKB-EC"/>
</dbReference>
<dbReference type="EC" id="3.5.1.25" evidence="2"/>
<accession>A0A1X7LRW3</accession>
<feature type="binding site" evidence="11">
    <location>
        <position position="260"/>
    </location>
    <ligand>
        <name>substrate</name>
    </ligand>
</feature>
<dbReference type="RefSeq" id="WP_085497526.1">
    <property type="nucleotide sequence ID" value="NZ_FXAZ01000007.1"/>
</dbReference>
<dbReference type="Pfam" id="PF01979">
    <property type="entry name" value="Amidohydro_1"/>
    <property type="match status" value="1"/>
</dbReference>
<evidence type="ECO:0000259" key="13">
    <source>
        <dbReference type="Pfam" id="PF01979"/>
    </source>
</evidence>
<comment type="similarity">
    <text evidence="1 9">Belongs to the metallo-dependent hydrolases superfamily. NagA family.</text>
</comment>
<dbReference type="AlphaFoldDB" id="A0A1X7LRW3"/>
<dbReference type="OrthoDB" id="9776488at2"/>
<evidence type="ECO:0000256" key="11">
    <source>
        <dbReference type="PIRSR" id="PIRSR038994-2"/>
    </source>
</evidence>
<feature type="binding site" evidence="11">
    <location>
        <begin position="228"/>
        <end position="229"/>
    </location>
    <ligand>
        <name>substrate</name>
    </ligand>
</feature>
<evidence type="ECO:0000256" key="7">
    <source>
        <dbReference type="ARBA" id="ARBA00047647"/>
    </source>
</evidence>
<evidence type="ECO:0000256" key="4">
    <source>
        <dbReference type="ARBA" id="ARBA00022723"/>
    </source>
</evidence>
<organism evidence="14 15">
    <name type="scientific">Paenibacillus aquistagni</name>
    <dbReference type="NCBI Taxonomy" id="1852522"/>
    <lineage>
        <taxon>Bacteria</taxon>
        <taxon>Bacillati</taxon>
        <taxon>Bacillota</taxon>
        <taxon>Bacilli</taxon>
        <taxon>Bacillales</taxon>
        <taxon>Paenibacillaceae</taxon>
        <taxon>Paenibacillus</taxon>
    </lineage>
</organism>
<evidence type="ECO:0000256" key="12">
    <source>
        <dbReference type="PIRSR" id="PIRSR038994-3"/>
    </source>
</evidence>
<protein>
    <recommendedName>
        <fullName evidence="3">N-acetylglucosamine-6-phosphate deacetylase</fullName>
        <ecNumber evidence="2">3.5.1.25</ecNumber>
    </recommendedName>
</protein>
<evidence type="ECO:0000256" key="3">
    <source>
        <dbReference type="ARBA" id="ARBA00018029"/>
    </source>
</evidence>
<keyword evidence="4 12" id="KW-0479">Metal-binding</keyword>
<feature type="binding site" evidence="12">
    <location>
        <position position="225"/>
    </location>
    <ligand>
        <name>Zn(2+)</name>
        <dbReference type="ChEBI" id="CHEBI:29105"/>
    </ligand>
</feature>
<dbReference type="EMBL" id="FXAZ01000007">
    <property type="protein sequence ID" value="SMG56400.1"/>
    <property type="molecule type" value="Genomic_DNA"/>
</dbReference>
<reference evidence="14 15" key="1">
    <citation type="submission" date="2017-04" db="EMBL/GenBank/DDBJ databases">
        <authorList>
            <person name="Afonso C.L."/>
            <person name="Miller P.J."/>
            <person name="Scott M.A."/>
            <person name="Spackman E."/>
            <person name="Goraichik I."/>
            <person name="Dimitrov K.M."/>
            <person name="Suarez D.L."/>
            <person name="Swayne D.E."/>
        </authorList>
    </citation>
    <scope>NUCLEOTIDE SEQUENCE [LARGE SCALE GENOMIC DNA]</scope>
    <source>
        <strain evidence="14 15">11</strain>
    </source>
</reference>
<name>A0A1X7LRW3_9BACL</name>
<dbReference type="FunFam" id="3.20.20.140:FF:000004">
    <property type="entry name" value="N-acetylglucosamine-6-phosphate deacetylase"/>
    <property type="match status" value="1"/>
</dbReference>
<dbReference type="InterPro" id="IPR006680">
    <property type="entry name" value="Amidohydro-rel"/>
</dbReference>
<dbReference type="Proteomes" id="UP000193834">
    <property type="component" value="Unassembled WGS sequence"/>
</dbReference>
<feature type="domain" description="Amidohydrolase-related" evidence="13">
    <location>
        <begin position="59"/>
        <end position="389"/>
    </location>
</feature>
<evidence type="ECO:0000256" key="8">
    <source>
        <dbReference type="ARBA" id="ARBA00060590"/>
    </source>
</evidence>
<dbReference type="InterPro" id="IPR011059">
    <property type="entry name" value="Metal-dep_hydrolase_composite"/>
</dbReference>
<dbReference type="InterPro" id="IPR032466">
    <property type="entry name" value="Metal_Hydrolase"/>
</dbReference>
<dbReference type="GO" id="GO:0006046">
    <property type="term" value="P:N-acetylglucosamine catabolic process"/>
    <property type="evidence" value="ECO:0007669"/>
    <property type="project" value="TreeGrafter"/>
</dbReference>
<dbReference type="Gene3D" id="3.20.20.140">
    <property type="entry name" value="Metal-dependent hydrolases"/>
    <property type="match status" value="1"/>
</dbReference>
<comment type="cofactor">
    <cofactor evidence="12">
        <name>a divalent metal cation</name>
        <dbReference type="ChEBI" id="CHEBI:60240"/>
    </cofactor>
    <text evidence="12">Binds 1 divalent metal cation per subunit.</text>
</comment>
<dbReference type="SUPFAM" id="SSF51556">
    <property type="entry name" value="Metallo-dependent hydrolases"/>
    <property type="match status" value="1"/>
</dbReference>
<sequence>MANSTFTIKNARVVTLSGVLHDAVVHVENGRIAYIGTASQLTGKEQAYLPEAIDAKNGYVLPGFIDIHVHGGAGADFMDATAEAYDTITKFHMEHGTTAMLATSMTQSREALDAVVSAVDAYQKSGSKYTQLAGLHLEGPFVNPKYKGAQNDAYMMDPQIDWLQDWHERYPGVMKQLSLAPERNMALEAIRWCRAHGINVAAAHTDATYDQIEVAVNAGLNQAVHTFNAMTPINHRNPGTAGAVLSDDRITAEVIADGHHVHPAVIKILHRAKAPGKLVLITDAMSAAGMPDGEGYSLGGLNVTVKEGVARLAEGGSLAGSTLTMIGALKFVMTHLGLPVEEASKLASYNAAKQIGIDHVTGSIEVGKQADLVLTNADFDIQAVWVQGHTHML</sequence>
<dbReference type="STRING" id="1852522.SAMN06295960_4121"/>
<dbReference type="Gene3D" id="2.30.40.10">
    <property type="entry name" value="Urease, subunit C, domain 1"/>
    <property type="match status" value="1"/>
</dbReference>
<evidence type="ECO:0000256" key="6">
    <source>
        <dbReference type="ARBA" id="ARBA00023277"/>
    </source>
</evidence>
<feature type="binding site" evidence="11">
    <location>
        <position position="149"/>
    </location>
    <ligand>
        <name>substrate</name>
    </ligand>
</feature>
<comment type="catalytic activity">
    <reaction evidence="7">
        <text>N-acetyl-D-glucosamine 6-phosphate + H2O = D-glucosamine 6-phosphate + acetate</text>
        <dbReference type="Rhea" id="RHEA:22936"/>
        <dbReference type="ChEBI" id="CHEBI:15377"/>
        <dbReference type="ChEBI" id="CHEBI:30089"/>
        <dbReference type="ChEBI" id="CHEBI:57513"/>
        <dbReference type="ChEBI" id="CHEBI:58725"/>
        <dbReference type="EC" id="3.5.1.25"/>
    </reaction>
</comment>
<feature type="binding site" evidence="12">
    <location>
        <position position="138"/>
    </location>
    <ligand>
        <name>Zn(2+)</name>
        <dbReference type="ChEBI" id="CHEBI:29105"/>
    </ligand>
</feature>
<dbReference type="GO" id="GO:0046872">
    <property type="term" value="F:metal ion binding"/>
    <property type="evidence" value="ECO:0007669"/>
    <property type="project" value="UniProtKB-KW"/>
</dbReference>
<proteinExistence type="inferred from homology"/>
<evidence type="ECO:0000256" key="2">
    <source>
        <dbReference type="ARBA" id="ARBA00011899"/>
    </source>
</evidence>
<feature type="active site" description="Proton donor/acceptor" evidence="10">
    <location>
        <position position="283"/>
    </location>
</feature>
<dbReference type="SUPFAM" id="SSF51338">
    <property type="entry name" value="Composite domain of metallo-dependent hydrolases"/>
    <property type="match status" value="1"/>
</dbReference>